<dbReference type="PANTHER" id="PTHR45706:SF1">
    <property type="entry name" value="PEZ, ISOFORM A"/>
    <property type="match status" value="1"/>
</dbReference>
<dbReference type="InterPro" id="IPR000387">
    <property type="entry name" value="Tyr_Pase_dom"/>
</dbReference>
<reference evidence="3" key="1">
    <citation type="submission" date="2021-09" db="EMBL/GenBank/DDBJ databases">
        <authorList>
            <consortium name="Pathogen Informatics"/>
        </authorList>
    </citation>
    <scope>NUCLEOTIDE SEQUENCE</scope>
</reference>
<dbReference type="PRINTS" id="PR00700">
    <property type="entry name" value="PRTYPHPHTASE"/>
</dbReference>
<dbReference type="Proteomes" id="UP000746747">
    <property type="component" value="Unassembled WGS sequence"/>
</dbReference>
<dbReference type="SUPFAM" id="SSF52799">
    <property type="entry name" value="(Phosphotyrosine protein) phosphatases II"/>
    <property type="match status" value="1"/>
</dbReference>
<accession>A0A8J2M131</accession>
<sequence>MSQPSSIRHEMMNDVLQRHFISSHGHFIDLLGTTPMNDRLSIPTNDQTLKRLLAKLTADDVLDEEFAVIPNRRMSAGVSTSQKPENMKRNRTRSIVPYEDTRIILQSKQSNPTGYINASNIQIPIGNRILRYILTQAPLPDTIEDFWQMIWESGSHLIVMLYNTQDFKSTTTPIYWPTKLMDKLQLSDHSLTLLSNTSSKHQVTMMFQLKKNSSGERRTIYHLRLLDWESGGIPPSEESFLGFMDAVNSVRRHLENEQLKETNSGMVSGSRKNRNNCHLILMDPTNRSRAQPTDFGHYNWCKKGLHMVNYALHYSPFGHSDISSEFPSAGRNKGMLDVIASPTVIHCLTGAHESGVYLLVELMIHCIEHNMCVDIGKTLGMLRQQRMCLVKNVEQYRFVYSVLIKYLQKSRLI</sequence>
<comment type="caution">
    <text evidence="3">The sequence shown here is derived from an EMBL/GenBank/DDBJ whole genome shotgun (WGS) entry which is preliminary data.</text>
</comment>
<evidence type="ECO:0000259" key="2">
    <source>
        <dbReference type="PROSITE" id="PS50056"/>
    </source>
</evidence>
<dbReference type="InterPro" id="IPR000242">
    <property type="entry name" value="PTP_cat"/>
</dbReference>
<gene>
    <name evidence="3" type="ORF">CJOHNSTONI_LOCUS1587</name>
</gene>
<dbReference type="Pfam" id="PF00102">
    <property type="entry name" value="Y_phosphatase"/>
    <property type="match status" value="2"/>
</dbReference>
<evidence type="ECO:0000313" key="3">
    <source>
        <dbReference type="EMBL" id="CAG9531166.1"/>
    </source>
</evidence>
<dbReference type="AlphaFoldDB" id="A0A8J2M131"/>
<keyword evidence="4" id="KW-1185">Reference proteome</keyword>
<dbReference type="EMBL" id="CAKAEH010000489">
    <property type="protein sequence ID" value="CAG9531166.1"/>
    <property type="molecule type" value="Genomic_DNA"/>
</dbReference>
<feature type="domain" description="Tyrosine specific protein phosphatases" evidence="2">
    <location>
        <begin position="342"/>
        <end position="397"/>
    </location>
</feature>
<evidence type="ECO:0000313" key="4">
    <source>
        <dbReference type="Proteomes" id="UP000746747"/>
    </source>
</evidence>
<dbReference type="InterPro" id="IPR003595">
    <property type="entry name" value="Tyr_Pase_cat"/>
</dbReference>
<protein>
    <submittedName>
        <fullName evidence="3">Uncharacterized protein</fullName>
    </submittedName>
</protein>
<name>A0A8J2M131_9BILA</name>
<dbReference type="SMART" id="SM00194">
    <property type="entry name" value="PTPc"/>
    <property type="match status" value="1"/>
</dbReference>
<dbReference type="PROSITE" id="PS50056">
    <property type="entry name" value="TYR_PHOSPHATASE_2"/>
    <property type="match status" value="1"/>
</dbReference>
<dbReference type="OrthoDB" id="5854685at2759"/>
<dbReference type="GO" id="GO:0004725">
    <property type="term" value="F:protein tyrosine phosphatase activity"/>
    <property type="evidence" value="ECO:0007669"/>
    <property type="project" value="InterPro"/>
</dbReference>
<proteinExistence type="predicted"/>
<evidence type="ECO:0000259" key="1">
    <source>
        <dbReference type="PROSITE" id="PS50055"/>
    </source>
</evidence>
<dbReference type="PANTHER" id="PTHR45706">
    <property type="entry name" value="TYROSINE-PROTEIN PHOSPHATASE"/>
    <property type="match status" value="1"/>
</dbReference>
<organism evidence="3 4">
    <name type="scientific">Cercopithifilaria johnstoni</name>
    <dbReference type="NCBI Taxonomy" id="2874296"/>
    <lineage>
        <taxon>Eukaryota</taxon>
        <taxon>Metazoa</taxon>
        <taxon>Ecdysozoa</taxon>
        <taxon>Nematoda</taxon>
        <taxon>Chromadorea</taxon>
        <taxon>Rhabditida</taxon>
        <taxon>Spirurina</taxon>
        <taxon>Spiruromorpha</taxon>
        <taxon>Filarioidea</taxon>
        <taxon>Onchocercidae</taxon>
        <taxon>Cercopithifilaria</taxon>
    </lineage>
</organism>
<feature type="domain" description="Tyrosine-protein phosphatase" evidence="1">
    <location>
        <begin position="62"/>
        <end position="406"/>
    </location>
</feature>
<dbReference type="InterPro" id="IPR029021">
    <property type="entry name" value="Prot-tyrosine_phosphatase-like"/>
</dbReference>
<dbReference type="SMART" id="SM00404">
    <property type="entry name" value="PTPc_motif"/>
    <property type="match status" value="1"/>
</dbReference>
<dbReference type="PROSITE" id="PS50055">
    <property type="entry name" value="TYR_PHOSPHATASE_PTP"/>
    <property type="match status" value="1"/>
</dbReference>
<dbReference type="Gene3D" id="3.90.190.10">
    <property type="entry name" value="Protein tyrosine phosphatase superfamily"/>
    <property type="match status" value="1"/>
</dbReference>